<feature type="transmembrane region" description="Helical" evidence="2">
    <location>
        <begin position="7"/>
        <end position="26"/>
    </location>
</feature>
<dbReference type="EMBL" id="VSSQ01000051">
    <property type="protein sequence ID" value="MPL70185.1"/>
    <property type="molecule type" value="Genomic_DNA"/>
</dbReference>
<dbReference type="GO" id="GO:0008654">
    <property type="term" value="P:phospholipid biosynthetic process"/>
    <property type="evidence" value="ECO:0007669"/>
    <property type="project" value="InterPro"/>
</dbReference>
<feature type="transmembrane region" description="Helical" evidence="2">
    <location>
        <begin position="214"/>
        <end position="241"/>
    </location>
</feature>
<proteinExistence type="predicted"/>
<dbReference type="InterPro" id="IPR043130">
    <property type="entry name" value="CDP-OH_PTrfase_TM_dom"/>
</dbReference>
<dbReference type="GO" id="GO:0016780">
    <property type="term" value="F:phosphotransferase activity, for other substituted phosphate groups"/>
    <property type="evidence" value="ECO:0007669"/>
    <property type="project" value="InterPro"/>
</dbReference>
<feature type="transmembrane region" description="Helical" evidence="2">
    <location>
        <begin position="130"/>
        <end position="151"/>
    </location>
</feature>
<accession>A0A644TTG6</accession>
<keyword evidence="2" id="KW-0812">Transmembrane</keyword>
<name>A0A644TTG6_9ZZZZ</name>
<keyword evidence="2" id="KW-1133">Transmembrane helix</keyword>
<feature type="transmembrane region" description="Helical" evidence="2">
    <location>
        <begin position="171"/>
        <end position="193"/>
    </location>
</feature>
<keyword evidence="1" id="KW-0808">Transferase</keyword>
<keyword evidence="2" id="KW-0472">Membrane</keyword>
<protein>
    <recommendedName>
        <fullName evidence="4">CDP-diacylglycerol--serine O-phosphatidyltransferase</fullName>
    </recommendedName>
</protein>
<dbReference type="GO" id="GO:0016020">
    <property type="term" value="C:membrane"/>
    <property type="evidence" value="ECO:0007669"/>
    <property type="project" value="InterPro"/>
</dbReference>
<dbReference type="AlphaFoldDB" id="A0A644TTG6"/>
<feature type="transmembrane region" description="Helical" evidence="2">
    <location>
        <begin position="32"/>
        <end position="55"/>
    </location>
</feature>
<dbReference type="Pfam" id="PF01066">
    <property type="entry name" value="CDP-OH_P_transf"/>
    <property type="match status" value="1"/>
</dbReference>
<reference evidence="3" key="1">
    <citation type="submission" date="2019-08" db="EMBL/GenBank/DDBJ databases">
        <authorList>
            <person name="Kucharzyk K."/>
            <person name="Murdoch R.W."/>
            <person name="Higgins S."/>
            <person name="Loffler F."/>
        </authorList>
    </citation>
    <scope>NUCLEOTIDE SEQUENCE</scope>
</reference>
<dbReference type="InterPro" id="IPR048254">
    <property type="entry name" value="CDP_ALCOHOL_P_TRANSF_CS"/>
</dbReference>
<feature type="transmembrane region" description="Helical" evidence="2">
    <location>
        <begin position="98"/>
        <end position="118"/>
    </location>
</feature>
<evidence type="ECO:0000256" key="1">
    <source>
        <dbReference type="ARBA" id="ARBA00022679"/>
    </source>
</evidence>
<sequence>MIRKHIPNSITLLNLLCGILSIYTLYKTESLVLPSLFIIIGALLDFCDGLSARLLKAYSNIGKELDSLADVVTFGVAPSLIIVDLLQEFYRLNPILSSYSFVVFIPLLMALMSAYRLAKFNIDERQTSGFIGVPTPANALIWISLPVIYYLESNSIHLWGFPLSGFYTNLTAILLNPLVILFGSILMSFLLVAELPLFALKFKNLKWKENKEKFIFLIIAIILIFAFNLYATPIIIFVYILESLIINIIKK</sequence>
<dbReference type="InterPro" id="IPR000462">
    <property type="entry name" value="CDP-OH_P_trans"/>
</dbReference>
<evidence type="ECO:0008006" key="4">
    <source>
        <dbReference type="Google" id="ProtNLM"/>
    </source>
</evidence>
<organism evidence="3">
    <name type="scientific">bioreactor metagenome</name>
    <dbReference type="NCBI Taxonomy" id="1076179"/>
    <lineage>
        <taxon>unclassified sequences</taxon>
        <taxon>metagenomes</taxon>
        <taxon>ecological metagenomes</taxon>
    </lineage>
</organism>
<dbReference type="PROSITE" id="PS00379">
    <property type="entry name" value="CDP_ALCOHOL_P_TRANSF"/>
    <property type="match status" value="1"/>
</dbReference>
<feature type="transmembrane region" description="Helical" evidence="2">
    <location>
        <begin position="67"/>
        <end position="86"/>
    </location>
</feature>
<evidence type="ECO:0000313" key="3">
    <source>
        <dbReference type="EMBL" id="MPL70185.1"/>
    </source>
</evidence>
<comment type="caution">
    <text evidence="3">The sequence shown here is derived from an EMBL/GenBank/DDBJ whole genome shotgun (WGS) entry which is preliminary data.</text>
</comment>
<dbReference type="Gene3D" id="1.20.120.1760">
    <property type="match status" value="1"/>
</dbReference>
<evidence type="ECO:0000256" key="2">
    <source>
        <dbReference type="SAM" id="Phobius"/>
    </source>
</evidence>
<gene>
    <name evidence="3" type="ORF">SDC9_15938</name>
</gene>